<dbReference type="PANTHER" id="PTHR33931:SF2">
    <property type="entry name" value="HOLIN-LIKE PROTEIN CIDA"/>
    <property type="match status" value="1"/>
</dbReference>
<dbReference type="AlphaFoldDB" id="I3DV84"/>
<protein>
    <submittedName>
        <fullName evidence="7">Murein hydrolase lrga</fullName>
    </submittedName>
</protein>
<keyword evidence="4 6" id="KW-1133">Transmembrane helix</keyword>
<dbReference type="GO" id="GO:0005886">
    <property type="term" value="C:plasma membrane"/>
    <property type="evidence" value="ECO:0007669"/>
    <property type="project" value="UniProtKB-SubCell"/>
</dbReference>
<dbReference type="PATRIC" id="fig|997296.3.peg.2390"/>
<reference evidence="7 8" key="1">
    <citation type="journal article" date="2012" name="Appl. Environ. Microbiol.">
        <title>Genome Sequence of Thermotolerant Bacillus methanolicus: Features and Regulation Related to Methylotrophy and Production of L-Lysine and L-Glutamate from Methanol.</title>
        <authorList>
            <person name="Heggeset T.M."/>
            <person name="Krog A."/>
            <person name="Balzer S."/>
            <person name="Wentzel A."/>
            <person name="Ellingsen T.E."/>
            <person name="Brautaset T."/>
        </authorList>
    </citation>
    <scope>NUCLEOTIDE SEQUENCE [LARGE SCALE GENOMIC DNA]</scope>
    <source>
        <strain evidence="7 8">PB1</strain>
    </source>
</reference>
<evidence type="ECO:0000256" key="2">
    <source>
        <dbReference type="ARBA" id="ARBA00022475"/>
    </source>
</evidence>
<feature type="transmembrane region" description="Helical" evidence="6">
    <location>
        <begin position="94"/>
        <end position="113"/>
    </location>
</feature>
<organism evidence="7 8">
    <name type="scientific">Bacillus methanolicus PB1</name>
    <dbReference type="NCBI Taxonomy" id="997296"/>
    <lineage>
        <taxon>Bacteria</taxon>
        <taxon>Bacillati</taxon>
        <taxon>Bacillota</taxon>
        <taxon>Bacilli</taxon>
        <taxon>Bacillales</taxon>
        <taxon>Bacillaceae</taxon>
        <taxon>Bacillus</taxon>
    </lineage>
</organism>
<feature type="transmembrane region" description="Helical" evidence="6">
    <location>
        <begin position="69"/>
        <end position="88"/>
    </location>
</feature>
<dbReference type="RefSeq" id="WP_004436409.1">
    <property type="nucleotide sequence ID" value="NZ_AFEU01000003.1"/>
</dbReference>
<proteinExistence type="predicted"/>
<keyword evidence="3 6" id="KW-0812">Transmembrane</keyword>
<dbReference type="OrthoDB" id="3176438at2"/>
<dbReference type="GO" id="GO:0016787">
    <property type="term" value="F:hydrolase activity"/>
    <property type="evidence" value="ECO:0007669"/>
    <property type="project" value="UniProtKB-KW"/>
</dbReference>
<dbReference type="eggNOG" id="COG1380">
    <property type="taxonomic scope" value="Bacteria"/>
</dbReference>
<name>I3DV84_BACMT</name>
<sequence length="132" mass="14682">MKISTFVKFIFQLFVLISLNYAGSMIAKFLHIPIPGNVMGMILLFILLTTGIIRIDWIETAANVLIKHLGFFFIPISVGLMTLGSVFLNNGLAFMFILFASAFIGIAFSGLTAQTLLKRKEGIQAENRRHTL</sequence>
<comment type="caution">
    <text evidence="7">The sequence shown here is derived from an EMBL/GenBank/DDBJ whole genome shotgun (WGS) entry which is preliminary data.</text>
</comment>
<evidence type="ECO:0000256" key="5">
    <source>
        <dbReference type="ARBA" id="ARBA00023136"/>
    </source>
</evidence>
<keyword evidence="5 6" id="KW-0472">Membrane</keyword>
<dbReference type="Proteomes" id="UP000010523">
    <property type="component" value="Unassembled WGS sequence"/>
</dbReference>
<gene>
    <name evidence="7" type="ORF">PB1_11364</name>
</gene>
<evidence type="ECO:0000313" key="8">
    <source>
        <dbReference type="Proteomes" id="UP000010523"/>
    </source>
</evidence>
<evidence type="ECO:0000256" key="1">
    <source>
        <dbReference type="ARBA" id="ARBA00004651"/>
    </source>
</evidence>
<dbReference type="Pfam" id="PF03788">
    <property type="entry name" value="LrgA"/>
    <property type="match status" value="1"/>
</dbReference>
<keyword evidence="2" id="KW-1003">Cell membrane</keyword>
<comment type="subcellular location">
    <subcellularLocation>
        <location evidence="1">Cell membrane</location>
        <topology evidence="1">Multi-pass membrane protein</topology>
    </subcellularLocation>
</comment>
<accession>I3DV84</accession>
<dbReference type="PANTHER" id="PTHR33931">
    <property type="entry name" value="HOLIN-LIKE PROTEIN CIDA-RELATED"/>
    <property type="match status" value="1"/>
</dbReference>
<evidence type="ECO:0000256" key="4">
    <source>
        <dbReference type="ARBA" id="ARBA00022989"/>
    </source>
</evidence>
<keyword evidence="7" id="KW-0378">Hydrolase</keyword>
<evidence type="ECO:0000256" key="6">
    <source>
        <dbReference type="SAM" id="Phobius"/>
    </source>
</evidence>
<evidence type="ECO:0000256" key="3">
    <source>
        <dbReference type="ARBA" id="ARBA00022692"/>
    </source>
</evidence>
<evidence type="ECO:0000313" key="7">
    <source>
        <dbReference type="EMBL" id="EIJ78155.1"/>
    </source>
</evidence>
<dbReference type="InterPro" id="IPR005538">
    <property type="entry name" value="LrgA/CidA"/>
</dbReference>
<dbReference type="EMBL" id="AFEU01000003">
    <property type="protein sequence ID" value="EIJ78155.1"/>
    <property type="molecule type" value="Genomic_DNA"/>
</dbReference>
<keyword evidence="8" id="KW-1185">Reference proteome</keyword>
<dbReference type="STRING" id="997296.PB1_11364"/>
<feature type="transmembrane region" description="Helical" evidence="6">
    <location>
        <begin position="38"/>
        <end position="57"/>
    </location>
</feature>